<keyword evidence="4" id="KW-1185">Reference proteome</keyword>
<dbReference type="InterPro" id="IPR013538">
    <property type="entry name" value="ASHA1/2-like_C"/>
</dbReference>
<evidence type="ECO:0000313" key="3">
    <source>
        <dbReference type="EMBL" id="GGD77517.1"/>
    </source>
</evidence>
<sequence length="150" mass="16857">MHELTISRHINAPPEKVWDVLANRQEEFWCPAPWRITMVAQERRPGGRSAMVMHGPDGEKMPQEGVFLEWVEGERFTVTDAVRIDPDTGRPVPADPFMVGTWEVAADGDGTLYTASARHWSEEAMNSHREMGFEQGWGAVADHLAQICEG</sequence>
<reference evidence="3" key="1">
    <citation type="journal article" date="2014" name="Int. J. Syst. Evol. Microbiol.">
        <title>Complete genome sequence of Corynebacterium casei LMG S-19264T (=DSM 44701T), isolated from a smear-ripened cheese.</title>
        <authorList>
            <consortium name="US DOE Joint Genome Institute (JGI-PGF)"/>
            <person name="Walter F."/>
            <person name="Albersmeier A."/>
            <person name="Kalinowski J."/>
            <person name="Ruckert C."/>
        </authorList>
    </citation>
    <scope>NUCLEOTIDE SEQUENCE</scope>
    <source>
        <strain evidence="3">CGMCC 1.15360</strain>
    </source>
</reference>
<dbReference type="AlphaFoldDB" id="A0A917DY13"/>
<comment type="caution">
    <text evidence="3">The sequence shown here is derived from an EMBL/GenBank/DDBJ whole genome shotgun (WGS) entry which is preliminary data.</text>
</comment>
<gene>
    <name evidence="3" type="ORF">GCM10010990_29050</name>
</gene>
<dbReference type="Proteomes" id="UP000612349">
    <property type="component" value="Unassembled WGS sequence"/>
</dbReference>
<dbReference type="InterPro" id="IPR023393">
    <property type="entry name" value="START-like_dom_sf"/>
</dbReference>
<proteinExistence type="inferred from homology"/>
<feature type="domain" description="Activator of Hsp90 ATPase homologue 1/2-like C-terminal" evidence="2">
    <location>
        <begin position="11"/>
        <end position="148"/>
    </location>
</feature>
<protein>
    <submittedName>
        <fullName evidence="3">Activator of HSP90 ATPase</fullName>
    </submittedName>
</protein>
<comment type="similarity">
    <text evidence="1">Belongs to the AHA1 family.</text>
</comment>
<dbReference type="EMBL" id="BMIP01000007">
    <property type="protein sequence ID" value="GGD77517.1"/>
    <property type="molecule type" value="Genomic_DNA"/>
</dbReference>
<evidence type="ECO:0000313" key="4">
    <source>
        <dbReference type="Proteomes" id="UP000612349"/>
    </source>
</evidence>
<accession>A0A917DY13</accession>
<dbReference type="RefSeq" id="WP_066768880.1">
    <property type="nucleotide sequence ID" value="NZ_BMIP01000007.1"/>
</dbReference>
<name>A0A917DY13_9SPHN</name>
<dbReference type="Pfam" id="PF08327">
    <property type="entry name" value="AHSA1"/>
    <property type="match status" value="1"/>
</dbReference>
<organism evidence="3 4">
    <name type="scientific">Croceicoccus mobilis</name>
    <dbReference type="NCBI Taxonomy" id="1703339"/>
    <lineage>
        <taxon>Bacteria</taxon>
        <taxon>Pseudomonadati</taxon>
        <taxon>Pseudomonadota</taxon>
        <taxon>Alphaproteobacteria</taxon>
        <taxon>Sphingomonadales</taxon>
        <taxon>Erythrobacteraceae</taxon>
        <taxon>Croceicoccus</taxon>
    </lineage>
</organism>
<dbReference type="Gene3D" id="3.30.530.20">
    <property type="match status" value="1"/>
</dbReference>
<dbReference type="OrthoDB" id="9805228at2"/>
<evidence type="ECO:0000256" key="1">
    <source>
        <dbReference type="ARBA" id="ARBA00006817"/>
    </source>
</evidence>
<reference evidence="3" key="2">
    <citation type="submission" date="2020-09" db="EMBL/GenBank/DDBJ databases">
        <authorList>
            <person name="Sun Q."/>
            <person name="Zhou Y."/>
        </authorList>
    </citation>
    <scope>NUCLEOTIDE SEQUENCE</scope>
    <source>
        <strain evidence="3">CGMCC 1.15360</strain>
    </source>
</reference>
<evidence type="ECO:0000259" key="2">
    <source>
        <dbReference type="Pfam" id="PF08327"/>
    </source>
</evidence>
<dbReference type="SUPFAM" id="SSF55961">
    <property type="entry name" value="Bet v1-like"/>
    <property type="match status" value="1"/>
</dbReference>